<dbReference type="GeneID" id="63865825"/>
<evidence type="ECO:0000313" key="1">
    <source>
        <dbReference type="EMBL" id="RAK78890.1"/>
    </source>
</evidence>
<organism evidence="1 2">
    <name type="scientific">Aspergillus fijiensis CBS 313.89</name>
    <dbReference type="NCBI Taxonomy" id="1448319"/>
    <lineage>
        <taxon>Eukaryota</taxon>
        <taxon>Fungi</taxon>
        <taxon>Dikarya</taxon>
        <taxon>Ascomycota</taxon>
        <taxon>Pezizomycotina</taxon>
        <taxon>Eurotiomycetes</taxon>
        <taxon>Eurotiomycetidae</taxon>
        <taxon>Eurotiales</taxon>
        <taxon>Aspergillaceae</taxon>
        <taxon>Aspergillus</taxon>
    </lineage>
</organism>
<dbReference type="Gene3D" id="3.10.450.50">
    <property type="match status" value="1"/>
</dbReference>
<accession>A0A8G1RSX6</accession>
<dbReference type="AlphaFoldDB" id="A0A8G1RSX6"/>
<name>A0A8G1RSX6_9EURO</name>
<dbReference type="RefSeq" id="XP_040802900.1">
    <property type="nucleotide sequence ID" value="XM_040948492.1"/>
</dbReference>
<dbReference type="VEuPathDB" id="FungiDB:BO72DRAFT_494728"/>
<sequence>MKKIFGEDASQSNYTPLQHMQRINDSSEFNSIGYPIAQDIHRLFLHLRDHPTGHDQFFLAAPEDSTWQITGQHPFSGSWTKAGFVAEIWSSNSTLIAAPGPCFIMPRGLDSIVCDERGRAAVELRSVHTTTKDLGLSYDQEYSWHCEFDGSRTLREVRIYLDSIHAEKVLVAEREAQKARTDSMVSSGVKF</sequence>
<protein>
    <submittedName>
        <fullName evidence="1">Uncharacterized protein</fullName>
    </submittedName>
</protein>
<proteinExistence type="predicted"/>
<dbReference type="OrthoDB" id="10264449at2759"/>
<evidence type="ECO:0000313" key="2">
    <source>
        <dbReference type="Proteomes" id="UP000249789"/>
    </source>
</evidence>
<dbReference type="EMBL" id="KZ824635">
    <property type="protein sequence ID" value="RAK78890.1"/>
    <property type="molecule type" value="Genomic_DNA"/>
</dbReference>
<reference evidence="1 2" key="1">
    <citation type="submission" date="2018-02" db="EMBL/GenBank/DDBJ databases">
        <title>The genomes of Aspergillus section Nigri reveals drivers in fungal speciation.</title>
        <authorList>
            <consortium name="DOE Joint Genome Institute"/>
            <person name="Vesth T.C."/>
            <person name="Nybo J."/>
            <person name="Theobald S."/>
            <person name="Brandl J."/>
            <person name="Frisvad J.C."/>
            <person name="Nielsen K.F."/>
            <person name="Lyhne E.K."/>
            <person name="Kogle M.E."/>
            <person name="Kuo A."/>
            <person name="Riley R."/>
            <person name="Clum A."/>
            <person name="Nolan M."/>
            <person name="Lipzen A."/>
            <person name="Salamov A."/>
            <person name="Henrissat B."/>
            <person name="Wiebenga A."/>
            <person name="De vries R.P."/>
            <person name="Grigoriev I.V."/>
            <person name="Mortensen U.H."/>
            <person name="Andersen M.R."/>
            <person name="Baker S.E."/>
        </authorList>
    </citation>
    <scope>NUCLEOTIDE SEQUENCE [LARGE SCALE GENOMIC DNA]</scope>
    <source>
        <strain evidence="1 2">CBS 313.89</strain>
    </source>
</reference>
<gene>
    <name evidence="1" type="ORF">BO72DRAFT_494728</name>
</gene>
<keyword evidence="2" id="KW-1185">Reference proteome</keyword>
<dbReference type="Proteomes" id="UP000249789">
    <property type="component" value="Unassembled WGS sequence"/>
</dbReference>